<comment type="caution">
    <text evidence="1">The sequence shown here is derived from an EMBL/GenBank/DDBJ whole genome shotgun (WGS) entry which is preliminary data.</text>
</comment>
<dbReference type="Proteomes" id="UP000727407">
    <property type="component" value="Unassembled WGS sequence"/>
</dbReference>
<accession>A0A8J4X167</accession>
<keyword evidence="2" id="KW-1185">Reference proteome</keyword>
<organism evidence="1 2">
    <name type="scientific">Clarias magur</name>
    <name type="common">Asian catfish</name>
    <name type="synonym">Macropteronotus magur</name>
    <dbReference type="NCBI Taxonomy" id="1594786"/>
    <lineage>
        <taxon>Eukaryota</taxon>
        <taxon>Metazoa</taxon>
        <taxon>Chordata</taxon>
        <taxon>Craniata</taxon>
        <taxon>Vertebrata</taxon>
        <taxon>Euteleostomi</taxon>
        <taxon>Actinopterygii</taxon>
        <taxon>Neopterygii</taxon>
        <taxon>Teleostei</taxon>
        <taxon>Ostariophysi</taxon>
        <taxon>Siluriformes</taxon>
        <taxon>Clariidae</taxon>
        <taxon>Clarias</taxon>
    </lineage>
</organism>
<evidence type="ECO:0000313" key="2">
    <source>
        <dbReference type="Proteomes" id="UP000727407"/>
    </source>
</evidence>
<name>A0A8J4X167_CLAMG</name>
<evidence type="ECO:0000313" key="1">
    <source>
        <dbReference type="EMBL" id="KAF5896986.1"/>
    </source>
</evidence>
<reference evidence="1" key="1">
    <citation type="submission" date="2020-07" db="EMBL/GenBank/DDBJ databases">
        <title>Clarias magur genome sequencing, assembly and annotation.</title>
        <authorList>
            <person name="Kushwaha B."/>
            <person name="Kumar R."/>
            <person name="Das P."/>
            <person name="Joshi C.G."/>
            <person name="Kumar D."/>
            <person name="Nagpure N.S."/>
            <person name="Pandey M."/>
            <person name="Agarwal S."/>
            <person name="Srivastava S."/>
            <person name="Singh M."/>
            <person name="Sahoo L."/>
            <person name="Jayasankar P."/>
            <person name="Meher P.K."/>
            <person name="Koringa P.G."/>
            <person name="Iquebal M.A."/>
            <person name="Das S.P."/>
            <person name="Bit A."/>
            <person name="Patnaik S."/>
            <person name="Patel N."/>
            <person name="Shah T.M."/>
            <person name="Hinsu A."/>
            <person name="Jena J.K."/>
        </authorList>
    </citation>
    <scope>NUCLEOTIDE SEQUENCE</scope>
    <source>
        <strain evidence="1">CIFAMagur01</strain>
        <tissue evidence="1">Testis</tissue>
    </source>
</reference>
<gene>
    <name evidence="1" type="primary">vNGF-1</name>
    <name evidence="1" type="ORF">DAT39_013312</name>
</gene>
<dbReference type="AlphaFoldDB" id="A0A8J4X167"/>
<feature type="non-terminal residue" evidence="1">
    <location>
        <position position="78"/>
    </location>
</feature>
<protein>
    <submittedName>
        <fullName evidence="1">Venom nerve growth factor 1</fullName>
    </submittedName>
</protein>
<sequence length="78" mass="8959">MSVSDRRLLRLLSGGQTNKRVAKDGTKMCFESRGRNSTPKSRHYAKRSDTMQIYFRYFCIDAHCKDPAPNTIPSNCLM</sequence>
<dbReference type="EMBL" id="QNUK01000253">
    <property type="protein sequence ID" value="KAF5896986.1"/>
    <property type="molecule type" value="Genomic_DNA"/>
</dbReference>
<proteinExistence type="predicted"/>